<dbReference type="AlphaFoldDB" id="A0A067SHW2"/>
<evidence type="ECO:0000256" key="1">
    <source>
        <dbReference type="SAM" id="MobiDB-lite"/>
    </source>
</evidence>
<organism evidence="2 3">
    <name type="scientific">Galerina marginata (strain CBS 339.88)</name>
    <dbReference type="NCBI Taxonomy" id="685588"/>
    <lineage>
        <taxon>Eukaryota</taxon>
        <taxon>Fungi</taxon>
        <taxon>Dikarya</taxon>
        <taxon>Basidiomycota</taxon>
        <taxon>Agaricomycotina</taxon>
        <taxon>Agaricomycetes</taxon>
        <taxon>Agaricomycetidae</taxon>
        <taxon>Agaricales</taxon>
        <taxon>Agaricineae</taxon>
        <taxon>Strophariaceae</taxon>
        <taxon>Galerina</taxon>
    </lineage>
</organism>
<accession>A0A067SHW2</accession>
<evidence type="ECO:0000313" key="2">
    <source>
        <dbReference type="EMBL" id="KDR70520.1"/>
    </source>
</evidence>
<protein>
    <submittedName>
        <fullName evidence="2">Uncharacterized protein</fullName>
    </submittedName>
</protein>
<dbReference type="Proteomes" id="UP000027222">
    <property type="component" value="Unassembled WGS sequence"/>
</dbReference>
<evidence type="ECO:0000313" key="3">
    <source>
        <dbReference type="Proteomes" id="UP000027222"/>
    </source>
</evidence>
<proteinExistence type="predicted"/>
<keyword evidence="3" id="KW-1185">Reference proteome</keyword>
<dbReference type="EMBL" id="KL142397">
    <property type="protein sequence ID" value="KDR70520.1"/>
    <property type="molecule type" value="Genomic_DNA"/>
</dbReference>
<feature type="compositionally biased region" description="Polar residues" evidence="1">
    <location>
        <begin position="9"/>
        <end position="19"/>
    </location>
</feature>
<name>A0A067SHW2_GALM3</name>
<reference evidence="3" key="1">
    <citation type="journal article" date="2014" name="Proc. Natl. Acad. Sci. U.S.A.">
        <title>Extensive sampling of basidiomycete genomes demonstrates inadequacy of the white-rot/brown-rot paradigm for wood decay fungi.</title>
        <authorList>
            <person name="Riley R."/>
            <person name="Salamov A.A."/>
            <person name="Brown D.W."/>
            <person name="Nagy L.G."/>
            <person name="Floudas D."/>
            <person name="Held B.W."/>
            <person name="Levasseur A."/>
            <person name="Lombard V."/>
            <person name="Morin E."/>
            <person name="Otillar R."/>
            <person name="Lindquist E.A."/>
            <person name="Sun H."/>
            <person name="LaButti K.M."/>
            <person name="Schmutz J."/>
            <person name="Jabbour D."/>
            <person name="Luo H."/>
            <person name="Baker S.E."/>
            <person name="Pisabarro A.G."/>
            <person name="Walton J.D."/>
            <person name="Blanchette R.A."/>
            <person name="Henrissat B."/>
            <person name="Martin F."/>
            <person name="Cullen D."/>
            <person name="Hibbett D.S."/>
            <person name="Grigoriev I.V."/>
        </authorList>
    </citation>
    <scope>NUCLEOTIDE SEQUENCE [LARGE SCALE GENOMIC DNA]</scope>
    <source>
        <strain evidence="3">CBS 339.88</strain>
    </source>
</reference>
<gene>
    <name evidence="2" type="ORF">GALMADRAFT_254920</name>
</gene>
<feature type="region of interest" description="Disordered" evidence="1">
    <location>
        <begin position="1"/>
        <end position="32"/>
    </location>
</feature>
<dbReference type="HOGENOM" id="CLU_2542731_0_0_1"/>
<sequence length="83" mass="9133">MSFDRPNNEVESTGISKRSNGTRDCPEPPSPPISMLHDDILWHIFALNTPTDADIIESPISMPETSLPTLQFILLRSVRAGGT</sequence>